<sequence length="414" mass="47005">MINKKTPNIGFSPLESELKKLSFEKIFVRVKSYSLSRSVESNSETGTKYIHYGDIHTKVADKVDRASNIPYIVPGDYETLQKGDLILADASEDYQGIATPAVIIDEIPFNIVAGLHTIALRPKKADSLYLYYLLKSSSFRKYGYRTGTGMKVFGISVTNVLKFDYLYPDIQEQQKIGEFFKQLDDRIALQQHQIKKLKQSKQGFLQKMFPKDGESVPGVRFDGFSEEWEIKKVDDIANETYGGGTPKTSVESYWKGTIPWLQSSDLRLDNFNVDIPTKYINEDSINNSAAKIIPANSIAVVTRVGVGKIALIPYIYATSQDFLSLSKLNVDINFALYSLYLNIIKVVNKLQGTSIKGITKSELLKRKILLPREIKEQQQIGEFFKQLDDLIAKNERELELLQETKKGFLQKMFV</sequence>
<keyword evidence="4" id="KW-0175">Coiled coil</keyword>
<dbReference type="RefSeq" id="WP_062320072.1">
    <property type="nucleotide sequence ID" value="NZ_BJWJ01000017.1"/>
</dbReference>
<keyword evidence="2" id="KW-0680">Restriction system</keyword>
<evidence type="ECO:0000313" key="9">
    <source>
        <dbReference type="Proteomes" id="UP000321773"/>
    </source>
</evidence>
<dbReference type="Proteomes" id="UP000321773">
    <property type="component" value="Unassembled WGS sequence"/>
</dbReference>
<evidence type="ECO:0000256" key="4">
    <source>
        <dbReference type="SAM" id="Coils"/>
    </source>
</evidence>
<organism evidence="7 8">
    <name type="scientific">Halolactibacillus miurensis</name>
    <dbReference type="NCBI Taxonomy" id="306541"/>
    <lineage>
        <taxon>Bacteria</taxon>
        <taxon>Bacillati</taxon>
        <taxon>Bacillota</taxon>
        <taxon>Bacilli</taxon>
        <taxon>Bacillales</taxon>
        <taxon>Bacillaceae</taxon>
        <taxon>Halolactibacillus</taxon>
    </lineage>
</organism>
<dbReference type="AlphaFoldDB" id="A0A1I6NY73"/>
<comment type="similarity">
    <text evidence="1">Belongs to the type-I restriction system S methylase family.</text>
</comment>
<reference evidence="7 8" key="1">
    <citation type="submission" date="2016-10" db="EMBL/GenBank/DDBJ databases">
        <authorList>
            <person name="de Groot N.N."/>
        </authorList>
    </citation>
    <scope>NUCLEOTIDE SEQUENCE [LARGE SCALE GENOMIC DNA]</scope>
    <source>
        <strain evidence="7 8">DSM 17074</strain>
    </source>
</reference>
<dbReference type="Pfam" id="PF01420">
    <property type="entry name" value="Methylase_S"/>
    <property type="match status" value="2"/>
</dbReference>
<dbReference type="PANTHER" id="PTHR30408">
    <property type="entry name" value="TYPE-1 RESTRICTION ENZYME ECOKI SPECIFICITY PROTEIN"/>
    <property type="match status" value="1"/>
</dbReference>
<dbReference type="STRING" id="306541.SAMN05421668_10164"/>
<dbReference type="OrthoDB" id="9795776at2"/>
<evidence type="ECO:0000313" key="6">
    <source>
        <dbReference type="EMBL" id="GEM04769.1"/>
    </source>
</evidence>
<name>A0A1I6NY73_9BACI</name>
<keyword evidence="3" id="KW-0238">DNA-binding</keyword>
<evidence type="ECO:0000256" key="1">
    <source>
        <dbReference type="ARBA" id="ARBA00010923"/>
    </source>
</evidence>
<protein>
    <submittedName>
        <fullName evidence="7">Type I restriction enzyme, S subunit</fullName>
    </submittedName>
</protein>
<feature type="coiled-coil region" evidence="4">
    <location>
        <begin position="384"/>
        <end position="411"/>
    </location>
</feature>
<dbReference type="PANTHER" id="PTHR30408:SF12">
    <property type="entry name" value="TYPE I RESTRICTION ENZYME MJAVIII SPECIFICITY SUBUNIT"/>
    <property type="match status" value="1"/>
</dbReference>
<accession>A0A1I6NY73</accession>
<dbReference type="EMBL" id="BJWJ01000017">
    <property type="protein sequence ID" value="GEM04769.1"/>
    <property type="molecule type" value="Genomic_DNA"/>
</dbReference>
<dbReference type="GO" id="GO:0003677">
    <property type="term" value="F:DNA binding"/>
    <property type="evidence" value="ECO:0007669"/>
    <property type="project" value="UniProtKB-KW"/>
</dbReference>
<dbReference type="InterPro" id="IPR052021">
    <property type="entry name" value="Type-I_RS_S_subunit"/>
</dbReference>
<dbReference type="InterPro" id="IPR000055">
    <property type="entry name" value="Restrct_endonuc_typeI_TRD"/>
</dbReference>
<reference evidence="6 9" key="2">
    <citation type="submission" date="2019-07" db="EMBL/GenBank/DDBJ databases">
        <title>Whole genome shotgun sequence of Halolactibacillus miurensis NBRC 100873.</title>
        <authorList>
            <person name="Hosoyama A."/>
            <person name="Uohara A."/>
            <person name="Ohji S."/>
            <person name="Ichikawa N."/>
        </authorList>
    </citation>
    <scope>NUCLEOTIDE SEQUENCE [LARGE SCALE GENOMIC DNA]</scope>
    <source>
        <strain evidence="6 9">NBRC 100873</strain>
    </source>
</reference>
<dbReference type="SUPFAM" id="SSF116734">
    <property type="entry name" value="DNA methylase specificity domain"/>
    <property type="match status" value="2"/>
</dbReference>
<evidence type="ECO:0000256" key="2">
    <source>
        <dbReference type="ARBA" id="ARBA00022747"/>
    </source>
</evidence>
<dbReference type="EMBL" id="FPAI01000001">
    <property type="protein sequence ID" value="SFS32825.1"/>
    <property type="molecule type" value="Genomic_DNA"/>
</dbReference>
<feature type="domain" description="Type I restriction modification DNA specificity" evidence="5">
    <location>
        <begin position="90"/>
        <end position="199"/>
    </location>
</feature>
<dbReference type="GO" id="GO:0009307">
    <property type="term" value="P:DNA restriction-modification system"/>
    <property type="evidence" value="ECO:0007669"/>
    <property type="project" value="UniProtKB-KW"/>
</dbReference>
<feature type="domain" description="Type I restriction modification DNA specificity" evidence="5">
    <location>
        <begin position="226"/>
        <end position="399"/>
    </location>
</feature>
<gene>
    <name evidence="6" type="ORF">HMI01_17570</name>
    <name evidence="7" type="ORF">SAMN05421668_10164</name>
</gene>
<dbReference type="CDD" id="cd17513">
    <property type="entry name" value="RMtype1_S_AveSPN6ORF1907P_TRD2-CR2_like"/>
    <property type="match status" value="1"/>
</dbReference>
<evidence type="ECO:0000256" key="3">
    <source>
        <dbReference type="ARBA" id="ARBA00023125"/>
    </source>
</evidence>
<dbReference type="InterPro" id="IPR044946">
    <property type="entry name" value="Restrct_endonuc_typeI_TRD_sf"/>
</dbReference>
<dbReference type="Proteomes" id="UP000199139">
    <property type="component" value="Unassembled WGS sequence"/>
</dbReference>
<evidence type="ECO:0000313" key="7">
    <source>
        <dbReference type="EMBL" id="SFS32825.1"/>
    </source>
</evidence>
<dbReference type="Gene3D" id="1.10.287.1120">
    <property type="entry name" value="Bipartite methylase S protein"/>
    <property type="match status" value="1"/>
</dbReference>
<evidence type="ECO:0000313" key="8">
    <source>
        <dbReference type="Proteomes" id="UP000199139"/>
    </source>
</evidence>
<dbReference type="Gene3D" id="3.90.220.20">
    <property type="entry name" value="DNA methylase specificity domains"/>
    <property type="match status" value="2"/>
</dbReference>
<evidence type="ECO:0000259" key="5">
    <source>
        <dbReference type="Pfam" id="PF01420"/>
    </source>
</evidence>
<keyword evidence="9" id="KW-1185">Reference proteome</keyword>
<proteinExistence type="inferred from homology"/>